<reference evidence="8" key="1">
    <citation type="submission" date="2015-06" db="UniProtKB">
        <authorList>
            <consortium name="EnsemblPlants"/>
        </authorList>
    </citation>
    <scope>IDENTIFICATION</scope>
</reference>
<keyword evidence="4" id="KW-0808">Transferase</keyword>
<dbReference type="SMART" id="SM00504">
    <property type="entry name" value="Ubox"/>
    <property type="match status" value="1"/>
</dbReference>
<dbReference type="Gene3D" id="3.30.40.10">
    <property type="entry name" value="Zinc/RING finger domain, C3HC4 (zinc finger)"/>
    <property type="match status" value="1"/>
</dbReference>
<evidence type="ECO:0000256" key="1">
    <source>
        <dbReference type="ARBA" id="ARBA00000900"/>
    </source>
</evidence>
<dbReference type="SUPFAM" id="SSF52402">
    <property type="entry name" value="Adenine nucleotide alpha hydrolases-like"/>
    <property type="match status" value="1"/>
</dbReference>
<evidence type="ECO:0000256" key="5">
    <source>
        <dbReference type="ARBA" id="ARBA00022786"/>
    </source>
</evidence>
<organism evidence="8">
    <name type="scientific">Aegilops tauschii</name>
    <name type="common">Tausch's goatgrass</name>
    <name type="synonym">Aegilops squarrosa</name>
    <dbReference type="NCBI Taxonomy" id="37682"/>
    <lineage>
        <taxon>Eukaryota</taxon>
        <taxon>Viridiplantae</taxon>
        <taxon>Streptophyta</taxon>
        <taxon>Embryophyta</taxon>
        <taxon>Tracheophyta</taxon>
        <taxon>Spermatophyta</taxon>
        <taxon>Magnoliopsida</taxon>
        <taxon>Liliopsida</taxon>
        <taxon>Poales</taxon>
        <taxon>Poaceae</taxon>
        <taxon>BOP clade</taxon>
        <taxon>Pooideae</taxon>
        <taxon>Triticodae</taxon>
        <taxon>Triticeae</taxon>
        <taxon>Triticinae</taxon>
        <taxon>Aegilops</taxon>
    </lineage>
</organism>
<dbReference type="UniPathway" id="UPA00143"/>
<comment type="catalytic activity">
    <reaction evidence="1">
        <text>S-ubiquitinyl-[E2 ubiquitin-conjugating enzyme]-L-cysteine + [acceptor protein]-L-lysine = [E2 ubiquitin-conjugating enzyme]-L-cysteine + N(6)-ubiquitinyl-[acceptor protein]-L-lysine.</text>
        <dbReference type="EC" id="2.3.2.27"/>
    </reaction>
</comment>
<dbReference type="Gene3D" id="3.30.200.20">
    <property type="entry name" value="Phosphorylase Kinase, domain 1"/>
    <property type="match status" value="1"/>
</dbReference>
<sequence length="560" mass="62741">MTTKRRLYVAVRKGEEDGSGRGGRKLYVAIGKDEEDSRSNLLWAARNLLGSGDKLVLLHVHKPANKIITGRHASTSITQGLFGAARLRKVDASQLQERELQAYRKSEKEEMNTILDRYLDFCISYLKSQAEAMVVESNSPACGIVKLIDQSHITNLVMGTSSFSPKRKVPKSKVAAIVHLQAKPYCQIFYICNETLACSREATQLSTKVESPRSSCTSTDSRPEFPKRCQSLSPGYTGFLGSTGQQAHQRRSKQPVSYTHPLLGSTTDSTENISGARQGPIDMRLTGFSINSCQQSTGGSSLALQDLNTMNGSPVHVSIASSKEHRHSMKVKTGVQLDVFEQLHRVRNELDFSKKEASEGQQKAVRNLFEASMMRTFSCSSKHGRMHSAKKKKEVEDRLTRENTGLRKEHLYICKELQKANEQRAELENSVFGPTSDVALTEFNYIEINEATDNFDDSKKIGIGGCATVYKGFLRHTTVAIKKFNREGATGDKEFNDEEIMRDPHIAADGFTYEGDAIKDWFQMGNKISPMAYVNFPHHELIPNNALRFAIQEWEKRQRL</sequence>
<evidence type="ECO:0000256" key="3">
    <source>
        <dbReference type="ARBA" id="ARBA00012483"/>
    </source>
</evidence>
<dbReference type="InterPro" id="IPR051348">
    <property type="entry name" value="U-box_ubiquitin_ligases"/>
</dbReference>
<evidence type="ECO:0000256" key="4">
    <source>
        <dbReference type="ARBA" id="ARBA00022679"/>
    </source>
</evidence>
<dbReference type="Gene3D" id="3.40.50.620">
    <property type="entry name" value="HUPs"/>
    <property type="match status" value="1"/>
</dbReference>
<evidence type="ECO:0000256" key="6">
    <source>
        <dbReference type="SAM" id="MobiDB-lite"/>
    </source>
</evidence>
<dbReference type="InterPro" id="IPR011009">
    <property type="entry name" value="Kinase-like_dom_sf"/>
</dbReference>
<dbReference type="SUPFAM" id="SSF56112">
    <property type="entry name" value="Protein kinase-like (PK-like)"/>
    <property type="match status" value="1"/>
</dbReference>
<evidence type="ECO:0000313" key="8">
    <source>
        <dbReference type="EnsemblPlants" id="EMT30001"/>
    </source>
</evidence>
<dbReference type="GO" id="GO:0061630">
    <property type="term" value="F:ubiquitin protein ligase activity"/>
    <property type="evidence" value="ECO:0007669"/>
    <property type="project" value="UniProtKB-EC"/>
</dbReference>
<dbReference type="PANTHER" id="PTHR45647:SF46">
    <property type="entry name" value="OS09G0569800 PROTEIN"/>
    <property type="match status" value="1"/>
</dbReference>
<feature type="compositionally biased region" description="Polar residues" evidence="6">
    <location>
        <begin position="264"/>
        <end position="274"/>
    </location>
</feature>
<dbReference type="InterPro" id="IPR003613">
    <property type="entry name" value="Ubox_domain"/>
</dbReference>
<dbReference type="GO" id="GO:0016567">
    <property type="term" value="P:protein ubiquitination"/>
    <property type="evidence" value="ECO:0007669"/>
    <property type="project" value="UniProtKB-UniPathway"/>
</dbReference>
<dbReference type="EnsemblPlants" id="EMT30001">
    <property type="protein sequence ID" value="EMT30001"/>
    <property type="gene ID" value="F775_04670"/>
</dbReference>
<dbReference type="PANTHER" id="PTHR45647">
    <property type="entry name" value="OS02G0152300 PROTEIN"/>
    <property type="match status" value="1"/>
</dbReference>
<dbReference type="AlphaFoldDB" id="M8D198"/>
<comment type="pathway">
    <text evidence="2">Protein modification; protein ubiquitination.</text>
</comment>
<dbReference type="Pfam" id="PF04564">
    <property type="entry name" value="U-box"/>
    <property type="match status" value="1"/>
</dbReference>
<dbReference type="CDD" id="cd01989">
    <property type="entry name" value="USP_STK_Ubox_N"/>
    <property type="match status" value="1"/>
</dbReference>
<dbReference type="InterPro" id="IPR014729">
    <property type="entry name" value="Rossmann-like_a/b/a_fold"/>
</dbReference>
<feature type="domain" description="U-box" evidence="7">
    <location>
        <begin position="494"/>
        <end position="554"/>
    </location>
</feature>
<dbReference type="CDD" id="cd16655">
    <property type="entry name" value="RING-Ubox_WDSUB1-like"/>
    <property type="match status" value="1"/>
</dbReference>
<keyword evidence="5" id="KW-0833">Ubl conjugation pathway</keyword>
<accession>M8D198</accession>
<feature type="region of interest" description="Disordered" evidence="6">
    <location>
        <begin position="240"/>
        <end position="274"/>
    </location>
</feature>
<proteinExistence type="predicted"/>
<name>M8D198_AEGTA</name>
<dbReference type="EC" id="2.3.2.27" evidence="3"/>
<dbReference type="InterPro" id="IPR013083">
    <property type="entry name" value="Znf_RING/FYVE/PHD"/>
</dbReference>
<evidence type="ECO:0000259" key="7">
    <source>
        <dbReference type="SMART" id="SM00504"/>
    </source>
</evidence>
<protein>
    <recommendedName>
        <fullName evidence="3">RING-type E3 ubiquitin transferase</fullName>
        <ecNumber evidence="3">2.3.2.27</ecNumber>
    </recommendedName>
</protein>
<dbReference type="ExpressionAtlas" id="M8D198">
    <property type="expression patterns" value="baseline"/>
</dbReference>
<evidence type="ECO:0000256" key="2">
    <source>
        <dbReference type="ARBA" id="ARBA00004906"/>
    </source>
</evidence>
<dbReference type="SUPFAM" id="SSF57850">
    <property type="entry name" value="RING/U-box"/>
    <property type="match status" value="1"/>
</dbReference>